<organism evidence="2 3">
    <name type="scientific">Thiohalorhabdus denitrificans</name>
    <dbReference type="NCBI Taxonomy" id="381306"/>
    <lineage>
        <taxon>Bacteria</taxon>
        <taxon>Pseudomonadati</taxon>
        <taxon>Pseudomonadota</taxon>
        <taxon>Gammaproteobacteria</taxon>
        <taxon>Thiohalorhabdales</taxon>
        <taxon>Thiohalorhabdaceae</taxon>
        <taxon>Thiohalorhabdus</taxon>
    </lineage>
</organism>
<sequence length="172" mass="18352">MKRLLRAATSRLGVTSGALAVVAAVTALSLSGVEQNREEAALDELAATERAEQGWGDRVLSSIHHGVLEQAPVNVANACGLGATSCFKCHNEGRRGPAPAMDAESDPWHPDHMEVNHSCDGCHQGNQRLMVKGIAHKEMLPDPREHPETACAECHEGGEVDGLLETYKAVDD</sequence>
<evidence type="ECO:0000313" key="2">
    <source>
        <dbReference type="EMBL" id="SCX79934.1"/>
    </source>
</evidence>
<dbReference type="STRING" id="381306.AN478_11870"/>
<keyword evidence="1" id="KW-0732">Signal</keyword>
<proteinExistence type="predicted"/>
<dbReference type="Proteomes" id="UP000183104">
    <property type="component" value="Unassembled WGS sequence"/>
</dbReference>
<reference evidence="3" key="1">
    <citation type="submission" date="2016-10" db="EMBL/GenBank/DDBJ databases">
        <authorList>
            <person name="Varghese N."/>
        </authorList>
    </citation>
    <scope>NUCLEOTIDE SEQUENCE [LARGE SCALE GENOMIC DNA]</scope>
    <source>
        <strain evidence="3">HL 19</strain>
    </source>
</reference>
<dbReference type="EMBL" id="FMUN01000001">
    <property type="protein sequence ID" value="SCX79934.1"/>
    <property type="molecule type" value="Genomic_DNA"/>
</dbReference>
<feature type="signal peptide" evidence="1">
    <location>
        <begin position="1"/>
        <end position="20"/>
    </location>
</feature>
<gene>
    <name evidence="2" type="ORF">SAMN05661077_0489</name>
</gene>
<accession>A0A0P9GG62</accession>
<dbReference type="InterPro" id="IPR036280">
    <property type="entry name" value="Multihaem_cyt_sf"/>
</dbReference>
<dbReference type="RefSeq" id="WP_143004034.1">
    <property type="nucleotide sequence ID" value="NZ_FMUN01000001.1"/>
</dbReference>
<dbReference type="OrthoDB" id="5801293at2"/>
<name>A0A0P9GG62_9GAMM</name>
<dbReference type="AlphaFoldDB" id="A0A0P9GG62"/>
<feature type="chain" id="PRO_5010433618" evidence="1">
    <location>
        <begin position="21"/>
        <end position="172"/>
    </location>
</feature>
<dbReference type="SUPFAM" id="SSF48695">
    <property type="entry name" value="Multiheme cytochromes"/>
    <property type="match status" value="1"/>
</dbReference>
<evidence type="ECO:0000256" key="1">
    <source>
        <dbReference type="SAM" id="SignalP"/>
    </source>
</evidence>
<keyword evidence="3" id="KW-1185">Reference proteome</keyword>
<evidence type="ECO:0000313" key="3">
    <source>
        <dbReference type="Proteomes" id="UP000183104"/>
    </source>
</evidence>
<protein>
    <submittedName>
        <fullName evidence="2">Uncharacterized protein</fullName>
    </submittedName>
</protein>